<evidence type="ECO:0000313" key="13">
    <source>
        <dbReference type="Proteomes" id="UP000228626"/>
    </source>
</evidence>
<dbReference type="Pfam" id="PF14714">
    <property type="entry name" value="KH_dom-like"/>
    <property type="match status" value="1"/>
</dbReference>
<comment type="function">
    <text evidence="8 10">GTPase that plays an essential role in the late steps of ribosome biogenesis.</text>
</comment>
<dbReference type="InterPro" id="IPR031166">
    <property type="entry name" value="G_ENGA"/>
</dbReference>
<proteinExistence type="inferred from homology"/>
<evidence type="ECO:0000256" key="4">
    <source>
        <dbReference type="ARBA" id="ARBA00022737"/>
    </source>
</evidence>
<feature type="binding site" evidence="8">
    <location>
        <begin position="261"/>
        <end position="265"/>
    </location>
    <ligand>
        <name>GTP</name>
        <dbReference type="ChEBI" id="CHEBI:37565"/>
        <label>2</label>
    </ligand>
</feature>
<keyword evidence="4 10" id="KW-0677">Repeat</keyword>
<dbReference type="PANTHER" id="PTHR43834">
    <property type="entry name" value="GTPASE DER"/>
    <property type="match status" value="1"/>
</dbReference>
<evidence type="ECO:0000256" key="1">
    <source>
        <dbReference type="ARBA" id="ARBA00008279"/>
    </source>
</evidence>
<dbReference type="HAMAP" id="MF_00195">
    <property type="entry name" value="GTPase_Der"/>
    <property type="match status" value="1"/>
</dbReference>
<dbReference type="CDD" id="cd01895">
    <property type="entry name" value="EngA2"/>
    <property type="match status" value="1"/>
</dbReference>
<keyword evidence="5 8" id="KW-0547">Nucleotide-binding</keyword>
<dbReference type="GO" id="GO:0005525">
    <property type="term" value="F:GTP binding"/>
    <property type="evidence" value="ECO:0007669"/>
    <property type="project" value="UniProtKB-UniRule"/>
</dbReference>
<dbReference type="PROSITE" id="PS51712">
    <property type="entry name" value="G_ENGA"/>
    <property type="match status" value="1"/>
</dbReference>
<evidence type="ECO:0000256" key="10">
    <source>
        <dbReference type="RuleBase" id="RU004481"/>
    </source>
</evidence>
<evidence type="ECO:0000256" key="6">
    <source>
        <dbReference type="ARBA" id="ARBA00023134"/>
    </source>
</evidence>
<dbReference type="InterPro" id="IPR016484">
    <property type="entry name" value="GTPase_Der"/>
</dbReference>
<evidence type="ECO:0000256" key="5">
    <source>
        <dbReference type="ARBA" id="ARBA00022741"/>
    </source>
</evidence>
<keyword evidence="6 8" id="KW-0342">GTP-binding</keyword>
<comment type="caution">
    <text evidence="12">The sequence shown here is derived from an EMBL/GenBank/DDBJ whole genome shotgun (WGS) entry which is preliminary data.</text>
</comment>
<dbReference type="PIRSF" id="PIRSF006485">
    <property type="entry name" value="GTP-binding_EngA"/>
    <property type="match status" value="1"/>
</dbReference>
<dbReference type="NCBIfam" id="TIGR03594">
    <property type="entry name" value="GTPase_EngA"/>
    <property type="match status" value="1"/>
</dbReference>
<feature type="binding site" evidence="8">
    <location>
        <begin position="22"/>
        <end position="29"/>
    </location>
    <ligand>
        <name>GTP</name>
        <dbReference type="ChEBI" id="CHEBI:37565"/>
        <label>1</label>
    </ligand>
</feature>
<dbReference type="PANTHER" id="PTHR43834:SF6">
    <property type="entry name" value="GTPASE DER"/>
    <property type="match status" value="1"/>
</dbReference>
<feature type="binding site" evidence="8">
    <location>
        <begin position="214"/>
        <end position="221"/>
    </location>
    <ligand>
        <name>GTP</name>
        <dbReference type="ChEBI" id="CHEBI:37565"/>
        <label>2</label>
    </ligand>
</feature>
<dbReference type="PRINTS" id="PR00326">
    <property type="entry name" value="GTP1OBG"/>
</dbReference>
<dbReference type="Pfam" id="PF01926">
    <property type="entry name" value="MMR_HSR1"/>
    <property type="match status" value="2"/>
</dbReference>
<organism evidence="12 13">
    <name type="scientific">Candidatus Falkowbacteria bacterium CG10_big_fil_rev_8_21_14_0_10_43_10</name>
    <dbReference type="NCBI Taxonomy" id="1974567"/>
    <lineage>
        <taxon>Bacteria</taxon>
        <taxon>Candidatus Falkowiibacteriota</taxon>
    </lineage>
</organism>
<evidence type="ECO:0000259" key="11">
    <source>
        <dbReference type="PROSITE" id="PS51712"/>
    </source>
</evidence>
<dbReference type="SUPFAM" id="SSF52540">
    <property type="entry name" value="P-loop containing nucleoside triphosphate hydrolases"/>
    <property type="match status" value="2"/>
</dbReference>
<dbReference type="InterPro" id="IPR027417">
    <property type="entry name" value="P-loop_NTPase"/>
</dbReference>
<dbReference type="EMBL" id="PFAR01000032">
    <property type="protein sequence ID" value="PIR93096.1"/>
    <property type="molecule type" value="Genomic_DNA"/>
</dbReference>
<dbReference type="AlphaFoldDB" id="A0A2H0V1X5"/>
<dbReference type="Gene3D" id="3.40.50.300">
    <property type="entry name" value="P-loop containing nucleotide triphosphate hydrolases"/>
    <property type="match status" value="2"/>
</dbReference>
<dbReference type="InterPro" id="IPR006073">
    <property type="entry name" value="GTP-bd"/>
</dbReference>
<dbReference type="InterPro" id="IPR015946">
    <property type="entry name" value="KH_dom-like_a/b"/>
</dbReference>
<protein>
    <recommendedName>
        <fullName evidence="2 8">GTPase Der</fullName>
    </recommendedName>
    <alternativeName>
        <fullName evidence="7 8">GTP-binding protein EngA</fullName>
    </alternativeName>
</protein>
<gene>
    <name evidence="8 12" type="primary">der</name>
    <name evidence="12" type="ORF">COT99_02645</name>
</gene>
<feature type="domain" description="EngA-type G" evidence="11">
    <location>
        <begin position="208"/>
        <end position="383"/>
    </location>
</feature>
<dbReference type="NCBIfam" id="TIGR00231">
    <property type="entry name" value="small_GTP"/>
    <property type="match status" value="2"/>
</dbReference>
<reference evidence="13" key="1">
    <citation type="submission" date="2017-09" db="EMBL/GenBank/DDBJ databases">
        <title>Depth-based differentiation of microbial function through sediment-hosted aquifers and enrichment of novel symbionts in the deep terrestrial subsurface.</title>
        <authorList>
            <person name="Probst A.J."/>
            <person name="Ladd B."/>
            <person name="Jarett J.K."/>
            <person name="Geller-Mcgrath D.E."/>
            <person name="Sieber C.M.K."/>
            <person name="Emerson J.B."/>
            <person name="Anantharaman K."/>
            <person name="Thomas B.C."/>
            <person name="Malmstrom R."/>
            <person name="Stieglmeier M."/>
            <person name="Klingl A."/>
            <person name="Woyke T."/>
            <person name="Ryan C.M."/>
            <person name="Banfield J.F."/>
        </authorList>
    </citation>
    <scope>NUCLEOTIDE SEQUENCE [LARGE SCALE GENOMIC DNA]</scope>
</reference>
<evidence type="ECO:0000256" key="7">
    <source>
        <dbReference type="ARBA" id="ARBA00032345"/>
    </source>
</evidence>
<evidence type="ECO:0000256" key="8">
    <source>
        <dbReference type="HAMAP-Rule" id="MF_00195"/>
    </source>
</evidence>
<name>A0A2H0V1X5_9BACT</name>
<accession>A0A2H0V1X5</accession>
<comment type="subunit">
    <text evidence="8">Associates with the 50S ribosomal subunit.</text>
</comment>
<keyword evidence="3 8" id="KW-0690">Ribosome biogenesis</keyword>
<dbReference type="InterPro" id="IPR005225">
    <property type="entry name" value="Small_GTP-bd"/>
</dbReference>
<feature type="binding site" evidence="8">
    <location>
        <begin position="69"/>
        <end position="73"/>
    </location>
    <ligand>
        <name>GTP</name>
        <dbReference type="ChEBI" id="CHEBI:37565"/>
        <label>1</label>
    </ligand>
</feature>
<feature type="binding site" evidence="8">
    <location>
        <begin position="328"/>
        <end position="331"/>
    </location>
    <ligand>
        <name>GTP</name>
        <dbReference type="ChEBI" id="CHEBI:37565"/>
        <label>2</label>
    </ligand>
</feature>
<dbReference type="Proteomes" id="UP000228626">
    <property type="component" value="Unassembled WGS sequence"/>
</dbReference>
<evidence type="ECO:0000256" key="3">
    <source>
        <dbReference type="ARBA" id="ARBA00022517"/>
    </source>
</evidence>
<sequence>MDAKNSKIESVPSSLPTVLLFGRVNVGKSTLFNKLIGRQQAIVSKIGGTTRDSNAGVADWQGFRFRLIDSGGIIDAKFLQGKSKLKKMKFNKEEIDSLVQLQVKERIRQAGLILFLVDSREGLTGQDRQMSILLKRLVGKRAPILLVANKADTKIKRESLGEFYQLALGDPIPISAATGSGTGDLLDIICKKINLVKTPPEAELFNRVKVVILGRPNVGKSTLFNTIIGENKVIVSDQPHTTREPSDTDVRYKDNLLTFIDTAGIIKAKSKKLKDELINLGMQKSWAAIKRADVVLLVIDISDGVSHQDTKLAEEILEANSSIIVAANKWDKIKEKDTKQFTNCINSKLPFLTWAPIIFLSAKDKTKTAHLLDAIMLAAEARHRIIPEDQLAEFLLSAARHAAPLADAKARGIMKRRIPKPKLTKLEQSKTNPPEFILHLKSKLGLKDNYVKYLENRLRKEFNLTGMPIKIKIENS</sequence>
<dbReference type="CDD" id="cd01894">
    <property type="entry name" value="EngA1"/>
    <property type="match status" value="1"/>
</dbReference>
<evidence type="ECO:0000313" key="12">
    <source>
        <dbReference type="EMBL" id="PIR93096.1"/>
    </source>
</evidence>
<evidence type="ECO:0000256" key="2">
    <source>
        <dbReference type="ARBA" id="ARBA00020953"/>
    </source>
</evidence>
<evidence type="ECO:0000256" key="9">
    <source>
        <dbReference type="PROSITE-ProRule" id="PRU01049"/>
    </source>
</evidence>
<dbReference type="GO" id="GO:0042254">
    <property type="term" value="P:ribosome biogenesis"/>
    <property type="evidence" value="ECO:0007669"/>
    <property type="project" value="UniProtKB-KW"/>
</dbReference>
<dbReference type="Gene3D" id="3.30.300.20">
    <property type="match status" value="1"/>
</dbReference>
<comment type="similarity">
    <text evidence="1 8 9 10">Belongs to the TRAFAC class TrmE-Era-EngA-EngB-Septin-like GTPase superfamily. EngA (Der) GTPase family.</text>
</comment>
<dbReference type="InterPro" id="IPR032859">
    <property type="entry name" value="KH_dom-like"/>
</dbReference>
<feature type="binding site" evidence="8">
    <location>
        <begin position="149"/>
        <end position="152"/>
    </location>
    <ligand>
        <name>GTP</name>
        <dbReference type="ChEBI" id="CHEBI:37565"/>
        <label>1</label>
    </ligand>
</feature>